<dbReference type="EMBL" id="UZAN01075108">
    <property type="protein sequence ID" value="VDP95681.1"/>
    <property type="molecule type" value="Genomic_DNA"/>
</dbReference>
<name>A0A183BG18_9TREM</name>
<evidence type="ECO:0000313" key="3">
    <source>
        <dbReference type="WBParaSite" id="ECPE_0001820201-mRNA-1"/>
    </source>
</evidence>
<gene>
    <name evidence="1" type="ORF">ECPE_LOCUS18153</name>
</gene>
<dbReference type="OrthoDB" id="6280013at2759"/>
<evidence type="ECO:0000313" key="1">
    <source>
        <dbReference type="EMBL" id="VDP95681.1"/>
    </source>
</evidence>
<dbReference type="WBParaSite" id="ECPE_0001820201-mRNA-1">
    <property type="protein sequence ID" value="ECPE_0001820201-mRNA-1"/>
    <property type="gene ID" value="ECPE_0001820201"/>
</dbReference>
<dbReference type="Proteomes" id="UP000272942">
    <property type="component" value="Unassembled WGS sequence"/>
</dbReference>
<organism evidence="3">
    <name type="scientific">Echinostoma caproni</name>
    <dbReference type="NCBI Taxonomy" id="27848"/>
    <lineage>
        <taxon>Eukaryota</taxon>
        <taxon>Metazoa</taxon>
        <taxon>Spiralia</taxon>
        <taxon>Lophotrochozoa</taxon>
        <taxon>Platyhelminthes</taxon>
        <taxon>Trematoda</taxon>
        <taxon>Digenea</taxon>
        <taxon>Plagiorchiida</taxon>
        <taxon>Echinostomata</taxon>
        <taxon>Echinostomatoidea</taxon>
        <taxon>Echinostomatidae</taxon>
        <taxon>Echinostoma</taxon>
    </lineage>
</organism>
<reference evidence="3" key="1">
    <citation type="submission" date="2016-06" db="UniProtKB">
        <authorList>
            <consortium name="WormBaseParasite"/>
        </authorList>
    </citation>
    <scope>IDENTIFICATION</scope>
</reference>
<protein>
    <submittedName>
        <fullName evidence="3">Gag-pol polyprotein</fullName>
    </submittedName>
</protein>
<sequence>MPETPKSEDATGQTVDTGGTQLANVLSALTERLEKLSTMEPAAACSVPEKYNVGDKFQRWEKQVKIYVENFPPERHPNLVLSLLGGEAFDDRW</sequence>
<reference evidence="1 2" key="2">
    <citation type="submission" date="2018-11" db="EMBL/GenBank/DDBJ databases">
        <authorList>
            <consortium name="Pathogen Informatics"/>
        </authorList>
    </citation>
    <scope>NUCLEOTIDE SEQUENCE [LARGE SCALE GENOMIC DNA]</scope>
    <source>
        <strain evidence="1 2">Egypt</strain>
    </source>
</reference>
<keyword evidence="2" id="KW-1185">Reference proteome</keyword>
<evidence type="ECO:0000313" key="2">
    <source>
        <dbReference type="Proteomes" id="UP000272942"/>
    </source>
</evidence>
<proteinExistence type="predicted"/>
<accession>A0A183BG18</accession>
<dbReference type="AlphaFoldDB" id="A0A183BG18"/>